<feature type="compositionally biased region" description="Gly residues" evidence="8">
    <location>
        <begin position="1098"/>
        <end position="1111"/>
    </location>
</feature>
<evidence type="ECO:0000256" key="6">
    <source>
        <dbReference type="ARBA" id="ARBA00023212"/>
    </source>
</evidence>
<keyword evidence="4" id="KW-0493">Microtubule</keyword>
<reference evidence="11" key="1">
    <citation type="submission" date="2025-08" db="UniProtKB">
        <authorList>
            <consortium name="Ensembl"/>
        </authorList>
    </citation>
    <scope>IDENTIFICATION</scope>
</reference>
<evidence type="ECO:0000256" key="3">
    <source>
        <dbReference type="ARBA" id="ARBA00022490"/>
    </source>
</evidence>
<feature type="region of interest" description="Disordered" evidence="8">
    <location>
        <begin position="283"/>
        <end position="345"/>
    </location>
</feature>
<feature type="compositionally biased region" description="Basic and acidic residues" evidence="8">
    <location>
        <begin position="1263"/>
        <end position="1279"/>
    </location>
</feature>
<feature type="compositionally biased region" description="Low complexity" evidence="8">
    <location>
        <begin position="1163"/>
        <end position="1177"/>
    </location>
</feature>
<dbReference type="GeneTree" id="ENSGT00940000160656"/>
<evidence type="ECO:0000256" key="1">
    <source>
        <dbReference type="ARBA" id="ARBA00004245"/>
    </source>
</evidence>
<evidence type="ECO:0000259" key="10">
    <source>
        <dbReference type="PROSITE" id="PS51307"/>
    </source>
</evidence>
<evidence type="ECO:0000256" key="7">
    <source>
        <dbReference type="PROSITE-ProRule" id="PRU00637"/>
    </source>
</evidence>
<organism evidence="11 12">
    <name type="scientific">Paramormyrops kingsleyae</name>
    <dbReference type="NCBI Taxonomy" id="1676925"/>
    <lineage>
        <taxon>Eukaryota</taxon>
        <taxon>Metazoa</taxon>
        <taxon>Chordata</taxon>
        <taxon>Craniata</taxon>
        <taxon>Vertebrata</taxon>
        <taxon>Euteleostomi</taxon>
        <taxon>Actinopterygii</taxon>
        <taxon>Neopterygii</taxon>
        <taxon>Teleostei</taxon>
        <taxon>Osteoglossocephala</taxon>
        <taxon>Osteoglossomorpha</taxon>
        <taxon>Osteoglossiformes</taxon>
        <taxon>Mormyridae</taxon>
        <taxon>Paramormyrops</taxon>
    </lineage>
</organism>
<dbReference type="Pfam" id="PF08687">
    <property type="entry name" value="ASD2"/>
    <property type="match status" value="1"/>
</dbReference>
<dbReference type="Gene3D" id="6.10.250.3120">
    <property type="match status" value="1"/>
</dbReference>
<feature type="region of interest" description="Disordered" evidence="8">
    <location>
        <begin position="1081"/>
        <end position="1287"/>
    </location>
</feature>
<dbReference type="InterPro" id="IPR014800">
    <property type="entry name" value="ASD1_dom"/>
</dbReference>
<dbReference type="PANTHER" id="PTHR15012">
    <property type="entry name" value="APICAL PROTEIN/SHROOM-RELATED"/>
    <property type="match status" value="1"/>
</dbReference>
<dbReference type="PROSITE" id="PS51307">
    <property type="entry name" value="ASD2"/>
    <property type="match status" value="1"/>
</dbReference>
<dbReference type="GO" id="GO:0005912">
    <property type="term" value="C:adherens junction"/>
    <property type="evidence" value="ECO:0007669"/>
    <property type="project" value="TreeGrafter"/>
</dbReference>
<dbReference type="PANTHER" id="PTHR15012:SF37">
    <property type="entry name" value="PROTEIN SHROOM1"/>
    <property type="match status" value="1"/>
</dbReference>
<reference evidence="11" key="2">
    <citation type="submission" date="2025-09" db="UniProtKB">
        <authorList>
            <consortium name="Ensembl"/>
        </authorList>
    </citation>
    <scope>IDENTIFICATION</scope>
</reference>
<feature type="domain" description="ASD1" evidence="9">
    <location>
        <begin position="674"/>
        <end position="794"/>
    </location>
</feature>
<feature type="region of interest" description="Disordered" evidence="8">
    <location>
        <begin position="944"/>
        <end position="968"/>
    </location>
</feature>
<evidence type="ECO:0000256" key="5">
    <source>
        <dbReference type="ARBA" id="ARBA00023203"/>
    </source>
</evidence>
<keyword evidence="6" id="KW-0206">Cytoskeleton</keyword>
<comment type="subcellular location">
    <subcellularLocation>
        <location evidence="1">Cytoplasm</location>
        <location evidence="1">Cytoskeleton</location>
    </subcellularLocation>
</comment>
<sequence>MRVYQTLYDIEYDDIVMLGVFIWQSRLHWLSFTPPPQKGSLSFQPIVKPTEGAGIWKRRTSCFLGALSGGKVSVSFAAGGRTGLPQEETFRTPQESLGELFGGDRQKLQRNGVVTDPLSHVPVSARQTAMDSFDFHFEGTSSLDAQPLSCPGSRLSPAKSNSSIDQFSHHHGKGDSAYSSFSGGSNAPDYTSPFLPDDIHHQSLQYADLKYVKGVYSPNILNINRSASVDQLFETVGGDSQECYCHSPCHGADCHREPPPPPPARLDSFITIKNLENYRENLSSHGPWAERSHQRSETANPDAVHPRQKLAYGRRSSRSNLECPEGLEDSDQTPKQKPIQSSLNQQSSSFIQPEFLKQQVVGAGNWSENQSRRSRSEQRANLPEPLQPGDTQHAMQNLPNGNIQHKGNFYFVTGVCKSSESSCRDALSEGEISPSSTADTHRLVEMEDRLLGPVVDHNVRQGRENSLDGLQDSETCHKSHDVYNSIKDEESQSKVSCAQSNISNQGFYGLESSEETTSERNCSSQRHPIFYCGPEDGCPRIYKDDKDTAAVLNADQGGIDKKADLAVRGKRQPLGDLASDKINKETTPLLYHLTGENRGVLMHRPKSDTSGKWRESRRYSAPLRQQSVEEGSTSSRSGILLNNTCGVDQQNQEHLSSPVGTLDESFKKYYREKVKDAQKKVLRETSFKRRDLQLSWPHRIKPRLDLRPSFLNSTVSLQGSPVTPESPSPCFELETELQGKENRNWEEAEEQEKDEAKLSIVPQPQVARIGSRRRLTSEQKKLCYSEPEKLNQVGAAPLHPVCNSLGNEEEGLLSRDDVSEQGLVASRKKLFETRDRAYSTSGRPKNTLKQIQQKALVAYMERKTGQKTAEPQQPVHYQRHSSAGLPAVLALRSLSGNVAPRPKLLRPLSAGRILDSSGPFLPSQFSSVHSDVLPSKANWRECTSSATGKSASAETLLDQPEQGTFFQTRSTSTPYNLQVEDDIHKPPVSSTQNSCAQRRPDGSVRALTERAVSVSGDIPARPVALRGKSMEELGAGRIDTVQALSKSSEQLDQLEDGRNPPGREQRRLSFWDATRKLQLGPRRTPFVRQDTAPELGSEAGGSEAGLRGLGDGPDRPQCGSPSSTGPPSPSEASSVVGNSVFYVSDAETPFPSSQASQERRTSRTGSVSPSSPTGSSRIGAAPPVHALLPGQDDVPRPDPSQEVFLGRGVTTDPSSWLVAQNKEVMEESRHISGETESPSALPEPATHEPPVATTSEGPDLEENEGKDGDLPKEETEKGGETLVETGAPAKPRWQVLVEEVVAEDQSLARVLLPVTNRKTAVMLMEELLSEDTLLMEEHYRHKHTQQPGDSSEILEQQNMMPPSNENPDPDGQMQDGHVNKGSDITEKKRVLMECIKGRLQLVEKQRVALKDAVEANGLQGGAVDTLVQQSCPPAEYERYTLFVGDLERVVSLLLCLSVRLARVRNALSAVGEQADAEEKQSLDNRHRLLCKQQEDAKDLKDNLDRRERVVSTILARVLTAGQLQDYRCFVQTKAALLIRQKDLDEKQRLSEEQLESLLNSIPS</sequence>
<evidence type="ECO:0000313" key="11">
    <source>
        <dbReference type="Ensembl" id="ENSPKIP00000008815.1"/>
    </source>
</evidence>
<keyword evidence="12" id="KW-1185">Reference proteome</keyword>
<feature type="region of interest" description="Disordered" evidence="8">
    <location>
        <begin position="364"/>
        <end position="403"/>
    </location>
</feature>
<feature type="compositionally biased region" description="Polar residues" evidence="8">
    <location>
        <begin position="944"/>
        <end position="953"/>
    </location>
</feature>
<evidence type="ECO:0000256" key="4">
    <source>
        <dbReference type="ARBA" id="ARBA00022701"/>
    </source>
</evidence>
<dbReference type="Proteomes" id="UP000261540">
    <property type="component" value="Unplaced"/>
</dbReference>
<proteinExistence type="inferred from homology"/>
<dbReference type="GO" id="GO:0007015">
    <property type="term" value="P:actin filament organization"/>
    <property type="evidence" value="ECO:0007669"/>
    <property type="project" value="TreeGrafter"/>
</dbReference>
<feature type="compositionally biased region" description="Polar residues" evidence="8">
    <location>
        <begin position="389"/>
        <end position="403"/>
    </location>
</feature>
<feature type="region of interest" description="Disordered" evidence="8">
    <location>
        <begin position="148"/>
        <end position="183"/>
    </location>
</feature>
<dbReference type="GO" id="GO:0005874">
    <property type="term" value="C:microtubule"/>
    <property type="evidence" value="ECO:0007669"/>
    <property type="project" value="UniProtKB-KW"/>
</dbReference>
<dbReference type="GO" id="GO:0016324">
    <property type="term" value="C:apical plasma membrane"/>
    <property type="evidence" value="ECO:0007669"/>
    <property type="project" value="TreeGrafter"/>
</dbReference>
<keyword evidence="3" id="KW-0963">Cytoplasm</keyword>
<feature type="region of interest" description="Disordered" evidence="8">
    <location>
        <begin position="1044"/>
        <end position="1067"/>
    </location>
</feature>
<feature type="compositionally biased region" description="Polar residues" evidence="8">
    <location>
        <begin position="333"/>
        <end position="345"/>
    </location>
</feature>
<evidence type="ECO:0000256" key="8">
    <source>
        <dbReference type="SAM" id="MobiDB-lite"/>
    </source>
</evidence>
<accession>A0A3B3QT67</accession>
<feature type="compositionally biased region" description="Basic and acidic residues" evidence="8">
    <location>
        <begin position="605"/>
        <end position="618"/>
    </location>
</feature>
<feature type="compositionally biased region" description="Basic and acidic residues" evidence="8">
    <location>
        <begin position="1055"/>
        <end position="1067"/>
    </location>
</feature>
<comment type="similarity">
    <text evidence="2">Belongs to the shroom family.</text>
</comment>
<feature type="region of interest" description="Disordered" evidence="8">
    <location>
        <begin position="1357"/>
        <end position="1382"/>
    </location>
</feature>
<dbReference type="GO" id="GO:0043296">
    <property type="term" value="C:apical junction complex"/>
    <property type="evidence" value="ECO:0007669"/>
    <property type="project" value="TreeGrafter"/>
</dbReference>
<keyword evidence="5 7" id="KW-0009">Actin-binding</keyword>
<dbReference type="GO" id="GO:0051015">
    <property type="term" value="F:actin filament binding"/>
    <property type="evidence" value="ECO:0007669"/>
    <property type="project" value="InterPro"/>
</dbReference>
<feature type="region of interest" description="Disordered" evidence="8">
    <location>
        <begin position="601"/>
        <end position="641"/>
    </location>
</feature>
<evidence type="ECO:0000259" key="9">
    <source>
        <dbReference type="PROSITE" id="PS51306"/>
    </source>
</evidence>
<evidence type="ECO:0000313" key="12">
    <source>
        <dbReference type="Proteomes" id="UP000261540"/>
    </source>
</evidence>
<dbReference type="InterPro" id="IPR014799">
    <property type="entry name" value="ASD2_dom"/>
</dbReference>
<feature type="compositionally biased region" description="Basic and acidic residues" evidence="8">
    <location>
        <begin position="1223"/>
        <end position="1233"/>
    </location>
</feature>
<feature type="region of interest" description="Disordered" evidence="8">
    <location>
        <begin position="981"/>
        <end position="1004"/>
    </location>
</feature>
<dbReference type="Ensembl" id="ENSPKIT00000032900.1">
    <property type="protein sequence ID" value="ENSPKIP00000008815.1"/>
    <property type="gene ID" value="ENSPKIG00000024154.1"/>
</dbReference>
<feature type="compositionally biased region" description="Polar residues" evidence="8">
    <location>
        <begin position="1357"/>
        <end position="1366"/>
    </location>
</feature>
<dbReference type="GO" id="GO:0030864">
    <property type="term" value="C:cortical actin cytoskeleton"/>
    <property type="evidence" value="ECO:0007669"/>
    <property type="project" value="TreeGrafter"/>
</dbReference>
<feature type="domain" description="ASD2" evidence="10">
    <location>
        <begin position="1294"/>
        <end position="1562"/>
    </location>
</feature>
<dbReference type="InterPro" id="IPR027685">
    <property type="entry name" value="Shroom_fam"/>
</dbReference>
<name>A0A3B3QT67_9TELE</name>
<protein>
    <submittedName>
        <fullName evidence="11">Shroom family member 1</fullName>
    </submittedName>
</protein>
<dbReference type="Pfam" id="PF08688">
    <property type="entry name" value="ASD1"/>
    <property type="match status" value="1"/>
</dbReference>
<dbReference type="PROSITE" id="PS51306">
    <property type="entry name" value="ASD1"/>
    <property type="match status" value="1"/>
</dbReference>
<feature type="compositionally biased region" description="Polar residues" evidence="8">
    <location>
        <begin position="623"/>
        <end position="641"/>
    </location>
</feature>
<evidence type="ECO:0000256" key="2">
    <source>
        <dbReference type="ARBA" id="ARBA00006469"/>
    </source>
</evidence>